<reference evidence="1 2" key="1">
    <citation type="submission" date="2023-06" db="EMBL/GenBank/DDBJ databases">
        <title>Roseiconus lacunae JC819 isolated from Gulf of Mannar region, Tamil Nadu.</title>
        <authorList>
            <person name="Pk S."/>
            <person name="Ch S."/>
            <person name="Ch V.R."/>
        </authorList>
    </citation>
    <scope>NUCLEOTIDE SEQUENCE [LARGE SCALE GENOMIC DNA]</scope>
    <source>
        <strain evidence="1 2">JC819</strain>
    </source>
</reference>
<dbReference type="Proteomes" id="UP001239462">
    <property type="component" value="Unassembled WGS sequence"/>
</dbReference>
<name>A0ABT7PKF8_9BACT</name>
<comment type="caution">
    <text evidence="1">The sequence shown here is derived from an EMBL/GenBank/DDBJ whole genome shotgun (WGS) entry which is preliminary data.</text>
</comment>
<evidence type="ECO:0000313" key="2">
    <source>
        <dbReference type="Proteomes" id="UP001239462"/>
    </source>
</evidence>
<dbReference type="EMBL" id="JASZZN010000011">
    <property type="protein sequence ID" value="MDM4016972.1"/>
    <property type="molecule type" value="Genomic_DNA"/>
</dbReference>
<dbReference type="RefSeq" id="WP_289164523.1">
    <property type="nucleotide sequence ID" value="NZ_JASZZN010000011.1"/>
</dbReference>
<keyword evidence="2" id="KW-1185">Reference proteome</keyword>
<proteinExistence type="predicted"/>
<evidence type="ECO:0000313" key="1">
    <source>
        <dbReference type="EMBL" id="MDM4016972.1"/>
    </source>
</evidence>
<organism evidence="1 2">
    <name type="scientific">Roseiconus lacunae</name>
    <dbReference type="NCBI Taxonomy" id="2605694"/>
    <lineage>
        <taxon>Bacteria</taxon>
        <taxon>Pseudomonadati</taxon>
        <taxon>Planctomycetota</taxon>
        <taxon>Planctomycetia</taxon>
        <taxon>Pirellulales</taxon>
        <taxon>Pirellulaceae</taxon>
        <taxon>Roseiconus</taxon>
    </lineage>
</organism>
<protein>
    <submittedName>
        <fullName evidence="1">DUF4272 domain-containing protein</fullName>
    </submittedName>
</protein>
<dbReference type="Pfam" id="PF14094">
    <property type="entry name" value="DUF4272"/>
    <property type="match status" value="1"/>
</dbReference>
<dbReference type="InterPro" id="IPR025368">
    <property type="entry name" value="DUF4272"/>
</dbReference>
<gene>
    <name evidence="1" type="ORF">QTN89_16105</name>
</gene>
<accession>A0ABT7PKF8</accession>
<sequence>MPVQVFAYCTDRDANWPEFPHQSGTRRDLSTAGFDQHLIEMVGQIFEKSGGEISQSVYGVCRHLQRTNVILSFEIEAEYLEAIAPWAWECNAILFLPDGNIRDPNGAVLVERESLQPDPQAQLPFPVEARSRKVQTELELRNRGIDTPESLPPVIGACEVHVRPADEVAWRALALFVVAVRAESLATGEAIPLDALRAKQPLAFQAMTPWEEAFLANETPGEDDVSAAGWRYESLATLQWALGLSASLSFPDEICDVPAAAKLMMSVDARDFVAEAKLRPVEQILDALDLNYRLLWATRQAMINNVDPPGGIEGGVVAERQHSLNWLTCFENADWDDVDTPS</sequence>